<feature type="compositionally biased region" description="Polar residues" evidence="1">
    <location>
        <begin position="289"/>
        <end position="315"/>
    </location>
</feature>
<feature type="region of interest" description="Disordered" evidence="1">
    <location>
        <begin position="106"/>
        <end position="214"/>
    </location>
</feature>
<comment type="caution">
    <text evidence="2">The sequence shown here is derived from an EMBL/GenBank/DDBJ whole genome shotgun (WGS) entry which is preliminary data.</text>
</comment>
<reference evidence="2" key="1">
    <citation type="submission" date="2016-06" db="EMBL/GenBank/DDBJ databases">
        <title>Draft Genome sequence of the fungus Inonotus baumii.</title>
        <authorList>
            <person name="Zhu H."/>
            <person name="Lin W."/>
        </authorList>
    </citation>
    <scope>NUCLEOTIDE SEQUENCE</scope>
    <source>
        <strain evidence="2">821</strain>
    </source>
</reference>
<dbReference type="Proteomes" id="UP000757232">
    <property type="component" value="Unassembled WGS sequence"/>
</dbReference>
<evidence type="ECO:0000256" key="1">
    <source>
        <dbReference type="SAM" id="MobiDB-lite"/>
    </source>
</evidence>
<dbReference type="GO" id="GO:0005509">
    <property type="term" value="F:calcium ion binding"/>
    <property type="evidence" value="ECO:0007669"/>
    <property type="project" value="InterPro"/>
</dbReference>
<feature type="compositionally biased region" description="Low complexity" evidence="1">
    <location>
        <begin position="689"/>
        <end position="702"/>
    </location>
</feature>
<evidence type="ECO:0000313" key="2">
    <source>
        <dbReference type="EMBL" id="OCB85956.1"/>
    </source>
</evidence>
<dbReference type="SUPFAM" id="SSF49313">
    <property type="entry name" value="Cadherin-like"/>
    <property type="match status" value="1"/>
</dbReference>
<name>A0A9Q5HU29_SANBA</name>
<feature type="compositionally biased region" description="Basic and acidic residues" evidence="1">
    <location>
        <begin position="394"/>
        <end position="406"/>
    </location>
</feature>
<feature type="compositionally biased region" description="Low complexity" evidence="1">
    <location>
        <begin position="60"/>
        <end position="70"/>
    </location>
</feature>
<dbReference type="InterPro" id="IPR015919">
    <property type="entry name" value="Cadherin-like_sf"/>
</dbReference>
<feature type="compositionally biased region" description="Low complexity" evidence="1">
    <location>
        <begin position="744"/>
        <end position="755"/>
    </location>
</feature>
<dbReference type="EMBL" id="LNZH02000206">
    <property type="protein sequence ID" value="OCB85956.1"/>
    <property type="molecule type" value="Genomic_DNA"/>
</dbReference>
<accession>A0A9Q5HU29</accession>
<proteinExistence type="predicted"/>
<feature type="region of interest" description="Disordered" evidence="1">
    <location>
        <begin position="624"/>
        <end position="769"/>
    </location>
</feature>
<feature type="compositionally biased region" description="Polar residues" evidence="1">
    <location>
        <begin position="127"/>
        <end position="140"/>
    </location>
</feature>
<feature type="compositionally biased region" description="Polar residues" evidence="1">
    <location>
        <begin position="407"/>
        <end position="419"/>
    </location>
</feature>
<feature type="compositionally biased region" description="Polar residues" evidence="1">
    <location>
        <begin position="660"/>
        <end position="673"/>
    </location>
</feature>
<feature type="compositionally biased region" description="Low complexity" evidence="1">
    <location>
        <begin position="349"/>
        <end position="361"/>
    </location>
</feature>
<feature type="compositionally biased region" description="Polar residues" evidence="1">
    <location>
        <begin position="39"/>
        <end position="54"/>
    </location>
</feature>
<feature type="compositionally biased region" description="Acidic residues" evidence="1">
    <location>
        <begin position="703"/>
        <end position="713"/>
    </location>
</feature>
<feature type="compositionally biased region" description="Low complexity" evidence="1">
    <location>
        <begin position="372"/>
        <end position="382"/>
    </location>
</feature>
<protein>
    <submittedName>
        <fullName evidence="2">Uncharacterized protein</fullName>
    </submittedName>
</protein>
<dbReference type="GO" id="GO:0016020">
    <property type="term" value="C:membrane"/>
    <property type="evidence" value="ECO:0007669"/>
    <property type="project" value="InterPro"/>
</dbReference>
<feature type="region of interest" description="Disordered" evidence="1">
    <location>
        <begin position="289"/>
        <end position="422"/>
    </location>
</feature>
<keyword evidence="3" id="KW-1185">Reference proteome</keyword>
<gene>
    <name evidence="2" type="ORF">A7U60_g7090</name>
</gene>
<dbReference type="OrthoDB" id="5593376at2759"/>
<organism evidence="2 3">
    <name type="scientific">Sanghuangporus baumii</name>
    <name type="common">Phellinus baumii</name>
    <dbReference type="NCBI Taxonomy" id="108892"/>
    <lineage>
        <taxon>Eukaryota</taxon>
        <taxon>Fungi</taxon>
        <taxon>Dikarya</taxon>
        <taxon>Basidiomycota</taxon>
        <taxon>Agaricomycotina</taxon>
        <taxon>Agaricomycetes</taxon>
        <taxon>Hymenochaetales</taxon>
        <taxon>Hymenochaetaceae</taxon>
        <taxon>Sanghuangporus</taxon>
    </lineage>
</organism>
<evidence type="ECO:0000313" key="3">
    <source>
        <dbReference type="Proteomes" id="UP000757232"/>
    </source>
</evidence>
<feature type="compositionally biased region" description="Polar residues" evidence="1">
    <location>
        <begin position="641"/>
        <end position="650"/>
    </location>
</feature>
<sequence>MPTPPLSNQDNPGHADLLASDVVGAFVPKSEDGVVNFPSFDSTSHDNLTSSTAHNPGAASALDPGPGSLSGPSVSLARLNMDVLDGVAGNDSAGAFVHNFSASQQQMQVSSAGNDDMQGITPIREQSPGSVHTPSSNPSHAASPIPPPFSNVSTSSLASALDEPGGSLLNRSRSGSLASPSAAAGFGPRNSPPRTTQEPAFTLTLPPETSGIPRPDPVNAPHMLVVDDVLNRQVKLFLYALSSPTIYFCIMRAAASARQACSMGQGAEATSKIDEMKKQIALVSELLSNTGIDSPPHQNSPKGQTAMSGVSTSAGASGMQGHRHSLSLPRLSSGNTSNPPGFIPNFPNSAVLSSVPSGPSPLEQPVSMDLASFTGTTGSPDSDSSRKRCASSMGDDRVSKSIRLDSSDANMLPPNQSASPPKINLNLAPVQAQSLSTLPSQPGVPSPITTLPGHVQNPFSQTGSNSLSASLTPVNGVGPESALSGGPAPGGLAMQRPVGFLSSDFIQDTDLDFFKQISTSAPVTGMHPALVQGQAPTSFPLSLSTSATLPLTEAGRRDIDPQMSLELVSSTGVSGGWADMSGTTPVQSQLGTGLGTVHPQDLSGGSSLPYVASPFPPSAHPQIPIQPGPTPMISNHGMGSRSASFSQADHQQPMYGAVAANSSTHSLDQTQQPPEFVPSQGGRARARSRATASAPRSPSSSSCEDDNESDYEDSYGHHHSHSFSMSKMSPPLRSRPGSPHRRQSASGSAASPGDGQTMSASGASGNEIPPEYRADVDRIFFEFLNKVCSNLDATDAKGELIHQTLMAKKMQRLDESPDFRPFKFRIQAFTNGFLEELARQGFSEDKIAMKKVPFVWVCYFLRHADFQYNTMKVRNYLWTNPYISRFNEDGKKAKSKGNHIWNIDAKKKGDGGWDFRPFKRKLAGAPPSIAYIGLRWSWTPRIWDPQASRANIQVQYSSPNLPSWLQWRDNQLQGIPSPDAQSCEVTVEARTMQDGREELLTQTFVINVSPVPTGTDMSFSGVRPSLAADLQNPRRVNSDSMVPIAAGVAGRPLQGITSQPIGQPKLTAQDAQMMQVLTSAAQRVAQEAQAHVIAASRPHEPPGPELQALAKQQHVLTVTAQALDQEVSAPPEAVPPSSHALVAAAQQVVFQAARQVAADRTAVMSLATGVPPSQQPPASATVTVNEVSVATQTAVAQAVEITGPLSSEVDVMMTASSLLQQQTRPQPMLAGPVDTQAPVLPPAGLNSIRPHSTGTMPPPFPMQQNAIPAYPTAASLSSLGPIDY</sequence>
<feature type="compositionally biased region" description="Low complexity" evidence="1">
    <location>
        <begin position="165"/>
        <end position="189"/>
    </location>
</feature>
<feature type="region of interest" description="Disordered" evidence="1">
    <location>
        <begin position="37"/>
        <end position="70"/>
    </location>
</feature>